<evidence type="ECO:0000313" key="2">
    <source>
        <dbReference type="EMBL" id="VEN46255.1"/>
    </source>
</evidence>
<feature type="compositionally biased region" description="Polar residues" evidence="1">
    <location>
        <begin position="34"/>
        <end position="54"/>
    </location>
</feature>
<sequence length="54" mass="5587">MYKGIKPTNPPAQAGPSGMGTSTSSLNDYPIDRSAQTGHNGMHTSTAILSDNPI</sequence>
<evidence type="ECO:0000313" key="3">
    <source>
        <dbReference type="Proteomes" id="UP000410492"/>
    </source>
</evidence>
<dbReference type="Proteomes" id="UP000410492">
    <property type="component" value="Unassembled WGS sequence"/>
</dbReference>
<dbReference type="EMBL" id="CAACVG010007601">
    <property type="protein sequence ID" value="VEN46255.1"/>
    <property type="molecule type" value="Genomic_DNA"/>
</dbReference>
<evidence type="ECO:0000256" key="1">
    <source>
        <dbReference type="SAM" id="MobiDB-lite"/>
    </source>
</evidence>
<feature type="region of interest" description="Disordered" evidence="1">
    <location>
        <begin position="1"/>
        <end position="54"/>
    </location>
</feature>
<accession>A0A653CEC0</accession>
<dbReference type="AlphaFoldDB" id="A0A653CEC0"/>
<name>A0A653CEC0_CALMS</name>
<protein>
    <submittedName>
        <fullName evidence="2">Uncharacterized protein</fullName>
    </submittedName>
</protein>
<proteinExistence type="predicted"/>
<feature type="non-terminal residue" evidence="2">
    <location>
        <position position="54"/>
    </location>
</feature>
<gene>
    <name evidence="2" type="ORF">CALMAC_LOCUS8410</name>
</gene>
<organism evidence="2 3">
    <name type="scientific">Callosobruchus maculatus</name>
    <name type="common">Southern cowpea weevil</name>
    <name type="synonym">Pulse bruchid</name>
    <dbReference type="NCBI Taxonomy" id="64391"/>
    <lineage>
        <taxon>Eukaryota</taxon>
        <taxon>Metazoa</taxon>
        <taxon>Ecdysozoa</taxon>
        <taxon>Arthropoda</taxon>
        <taxon>Hexapoda</taxon>
        <taxon>Insecta</taxon>
        <taxon>Pterygota</taxon>
        <taxon>Neoptera</taxon>
        <taxon>Endopterygota</taxon>
        <taxon>Coleoptera</taxon>
        <taxon>Polyphaga</taxon>
        <taxon>Cucujiformia</taxon>
        <taxon>Chrysomeloidea</taxon>
        <taxon>Chrysomelidae</taxon>
        <taxon>Bruchinae</taxon>
        <taxon>Bruchini</taxon>
        <taxon>Callosobruchus</taxon>
    </lineage>
</organism>
<keyword evidence="3" id="KW-1185">Reference proteome</keyword>
<reference evidence="2 3" key="1">
    <citation type="submission" date="2019-01" db="EMBL/GenBank/DDBJ databases">
        <authorList>
            <person name="Sayadi A."/>
        </authorList>
    </citation>
    <scope>NUCLEOTIDE SEQUENCE [LARGE SCALE GENOMIC DNA]</scope>
</reference>